<dbReference type="GeneID" id="69122941"/>
<dbReference type="AlphaFoldDB" id="A0A854D8T9"/>
<comment type="caution">
    <text evidence="2">The sequence shown here is derived from an EMBL/GenBank/DDBJ whole genome shotgun (WGS) entry which is preliminary data.</text>
</comment>
<dbReference type="Gene3D" id="3.40.109.10">
    <property type="entry name" value="NADH Oxidase"/>
    <property type="match status" value="1"/>
</dbReference>
<feature type="region of interest" description="Disordered" evidence="1">
    <location>
        <begin position="1"/>
        <end position="43"/>
    </location>
</feature>
<dbReference type="Proteomes" id="UP000187035">
    <property type="component" value="Unassembled WGS sequence"/>
</dbReference>
<reference evidence="2 3" key="1">
    <citation type="submission" date="2016-12" db="EMBL/GenBank/DDBJ databases">
        <title>Genomic comparison of strains in the 'Actinomyces naeslundii' group.</title>
        <authorList>
            <person name="Mughal S.R."/>
            <person name="Do T."/>
            <person name="Gilbert S.C."/>
            <person name="Witherden E.A."/>
            <person name="Didelot X."/>
            <person name="Beighton D."/>
        </authorList>
    </citation>
    <scope>NUCLEOTIDE SEQUENCE [LARGE SCALE GENOMIC DNA]</scope>
    <source>
        <strain evidence="2 3">NCTC 10301</strain>
    </source>
</reference>
<dbReference type="SUPFAM" id="SSF55469">
    <property type="entry name" value="FMN-dependent nitroreductase-like"/>
    <property type="match status" value="1"/>
</dbReference>
<evidence type="ECO:0000313" key="3">
    <source>
        <dbReference type="Proteomes" id="UP000187035"/>
    </source>
</evidence>
<dbReference type="NCBIfam" id="NF047509">
    <property type="entry name" value="Rv3131_FMN_oxido"/>
    <property type="match status" value="1"/>
</dbReference>
<evidence type="ECO:0008006" key="4">
    <source>
        <dbReference type="Google" id="ProtNLM"/>
    </source>
</evidence>
<feature type="compositionally biased region" description="Basic and acidic residues" evidence="1">
    <location>
        <begin position="16"/>
        <end position="31"/>
    </location>
</feature>
<dbReference type="PROSITE" id="PS51318">
    <property type="entry name" value="TAT"/>
    <property type="match status" value="1"/>
</dbReference>
<organism evidence="2 3">
    <name type="scientific">Actinomyces naeslundii</name>
    <dbReference type="NCBI Taxonomy" id="1655"/>
    <lineage>
        <taxon>Bacteria</taxon>
        <taxon>Bacillati</taxon>
        <taxon>Actinomycetota</taxon>
        <taxon>Actinomycetes</taxon>
        <taxon>Actinomycetales</taxon>
        <taxon>Actinomycetaceae</taxon>
        <taxon>Actinomyces</taxon>
    </lineage>
</organism>
<feature type="compositionally biased region" description="Basic residues" evidence="1">
    <location>
        <begin position="32"/>
        <end position="43"/>
    </location>
</feature>
<dbReference type="GO" id="GO:0016491">
    <property type="term" value="F:oxidoreductase activity"/>
    <property type="evidence" value="ECO:0007669"/>
    <property type="project" value="InterPro"/>
</dbReference>
<proteinExistence type="predicted"/>
<sequence length="442" mass="47695">MTTPISPSGTVPDGSEPNRTDPTESASERSNRRPRGRRHPSRRTALKAVGISGAVLAAGAAGVGIRGAANGAWNASEGAPYELWRQWSAGTSGLRNLVAAATLAANPHNIQPWFFDISGDSGSTEDSTGSIDLRADPDRVTPLCDPDGRERAAGFGCALHAIEVAARVQGKRAEIEPWPDGASERPDHIARIRIVNDTPPTAREQELATAIPRRHTYRGPFTASALEQTVLDSLTRAAPDGAQLVWVTEVSAVARLGDLYVEATQAITDDAQMSADSFTWFRNDRSQIDAHRDGLTLDCQGLSNTMLIAAKILPAQSRKASDDFWVKSTREVHTATARAYGIVRVDDVDNPRNRLDGGRLLQHVHLAATAAGLGLHHMNQVTERIARDAAQDRPDRFSQRWAAITGVPAAQSLLAFRVGHPERAARPSPRRDLDDVVRDTGQ</sequence>
<accession>A0A854D8T9</accession>
<dbReference type="EMBL" id="MSRR01000012">
    <property type="protein sequence ID" value="OMG36110.1"/>
    <property type="molecule type" value="Genomic_DNA"/>
</dbReference>
<evidence type="ECO:0000256" key="1">
    <source>
        <dbReference type="SAM" id="MobiDB-lite"/>
    </source>
</evidence>
<dbReference type="InterPro" id="IPR006311">
    <property type="entry name" value="TAT_signal"/>
</dbReference>
<dbReference type="RefSeq" id="WP_003780615.1">
    <property type="nucleotide sequence ID" value="NZ_CP066049.1"/>
</dbReference>
<protein>
    <recommendedName>
        <fullName evidence="4">Tat pathway signal protein</fullName>
    </recommendedName>
</protein>
<name>A0A854D8T9_ACTNA</name>
<evidence type="ECO:0000313" key="2">
    <source>
        <dbReference type="EMBL" id="OMG36110.1"/>
    </source>
</evidence>
<gene>
    <name evidence="2" type="ORF">BKH33_07060</name>
</gene>
<dbReference type="InterPro" id="IPR000415">
    <property type="entry name" value="Nitroreductase-like"/>
</dbReference>
<feature type="region of interest" description="Disordered" evidence="1">
    <location>
        <begin position="420"/>
        <end position="442"/>
    </location>
</feature>